<organism evidence="5 6">
    <name type="scientific">Prochlorococcus marinus (strain MIT 9303)</name>
    <dbReference type="NCBI Taxonomy" id="59922"/>
    <lineage>
        <taxon>Bacteria</taxon>
        <taxon>Bacillati</taxon>
        <taxon>Cyanobacteriota</taxon>
        <taxon>Cyanophyceae</taxon>
        <taxon>Synechococcales</taxon>
        <taxon>Prochlorococcaceae</taxon>
        <taxon>Prochlorococcus</taxon>
    </lineage>
</organism>
<name>A2C855_PROM3</name>
<dbReference type="BioCyc" id="PMAR59922:G1G80-827-MONOMER"/>
<dbReference type="Proteomes" id="UP000002274">
    <property type="component" value="Chromosome"/>
</dbReference>
<dbReference type="KEGG" id="pmf:P9303_09141"/>
<protein>
    <submittedName>
        <fullName evidence="5">Proline-rich region</fullName>
    </submittedName>
</protein>
<feature type="compositionally biased region" description="Low complexity" evidence="2">
    <location>
        <begin position="12"/>
        <end position="77"/>
    </location>
</feature>
<proteinExistence type="predicted"/>
<dbReference type="GO" id="GO:0016020">
    <property type="term" value="C:membrane"/>
    <property type="evidence" value="ECO:0007669"/>
    <property type="project" value="UniProtKB-SubCell"/>
</dbReference>
<evidence type="ECO:0000256" key="2">
    <source>
        <dbReference type="SAM" id="MobiDB-lite"/>
    </source>
</evidence>
<dbReference type="AlphaFoldDB" id="A2C855"/>
<evidence type="ECO:0000256" key="3">
    <source>
        <dbReference type="SAM" id="Phobius"/>
    </source>
</evidence>
<feature type="transmembrane region" description="Helical" evidence="3">
    <location>
        <begin position="302"/>
        <end position="321"/>
    </location>
</feature>
<evidence type="ECO:0000313" key="6">
    <source>
        <dbReference type="Proteomes" id="UP000002274"/>
    </source>
</evidence>
<reference evidence="5 6" key="1">
    <citation type="journal article" date="2007" name="PLoS Genet.">
        <title>Patterns and implications of gene gain and loss in the evolution of Prochlorococcus.</title>
        <authorList>
            <person name="Kettler G.C."/>
            <person name="Martiny A.C."/>
            <person name="Huang K."/>
            <person name="Zucker J."/>
            <person name="Coleman M.L."/>
            <person name="Rodrigue S."/>
            <person name="Chen F."/>
            <person name="Lapidus A."/>
            <person name="Ferriera S."/>
            <person name="Johnson J."/>
            <person name="Steglich C."/>
            <person name="Church G.M."/>
            <person name="Richardson P."/>
            <person name="Chisholm S.W."/>
        </authorList>
    </citation>
    <scope>NUCLEOTIDE SEQUENCE [LARGE SCALE GENOMIC DNA]</scope>
    <source>
        <strain evidence="5 6">MIT 9303</strain>
    </source>
</reference>
<feature type="transmembrane region" description="Helical" evidence="3">
    <location>
        <begin position="333"/>
        <end position="352"/>
    </location>
</feature>
<evidence type="ECO:0000256" key="1">
    <source>
        <dbReference type="ARBA" id="ARBA00004141"/>
    </source>
</evidence>
<comment type="subcellular location">
    <subcellularLocation>
        <location evidence="1">Membrane</location>
        <topology evidence="1">Multi-pass membrane protein</topology>
    </subcellularLocation>
</comment>
<dbReference type="RefSeq" id="WP_011825571.1">
    <property type="nucleotide sequence ID" value="NC_008820.1"/>
</dbReference>
<feature type="compositionally biased region" description="Low complexity" evidence="2">
    <location>
        <begin position="220"/>
        <end position="248"/>
    </location>
</feature>
<dbReference type="STRING" id="59922.P9303_09141"/>
<sequence length="379" mass="39110">MSSAEESKAEGTSEATEGTESSSEPTESSAAANDLKASAAQGASSQASPAVPKTPAQQQPAPAQDSPAISKPSTIPSSPTPTPTPSDASDGLKVSAAQGASSQANPAVPKTPAQQQPAPAQDSPAISKPSTIPSSPTPTPTPSDASDGLKVSAAQGASSQANPAVPKTPAQQQPAPAQDSPAISKPSTIPSSPTPTPTPSDASDGLKVSAAQGASSQANPAVPKTPAQQQPAPAQDSPAISKPSTIPSSPTPTPTPSDGPEGLDQGEELKLLLERLRNFFKLSNWIKQDDQTSQWQKLRRPVLLIAALITLVIFVRIYGGILSTIESVPLAPSLFELAGILWLTWFSITRLIRSEDRQDVISRVRTRWEAFRGTTDNKP</sequence>
<feature type="compositionally biased region" description="Low complexity" evidence="2">
    <location>
        <begin position="106"/>
        <end position="134"/>
    </location>
</feature>
<feature type="region of interest" description="Disordered" evidence="2">
    <location>
        <begin position="1"/>
        <end position="264"/>
    </location>
</feature>
<evidence type="ECO:0000259" key="4">
    <source>
        <dbReference type="Pfam" id="PF14159"/>
    </source>
</evidence>
<keyword evidence="3" id="KW-0472">Membrane</keyword>
<feature type="compositionally biased region" description="Low complexity" evidence="2">
    <location>
        <begin position="163"/>
        <end position="191"/>
    </location>
</feature>
<dbReference type="Pfam" id="PF14159">
    <property type="entry name" value="CAAD"/>
    <property type="match status" value="1"/>
</dbReference>
<feature type="domain" description="Cyanobacterial aminoacyl-tRNA synthetase CAAD" evidence="4">
    <location>
        <begin position="292"/>
        <end position="373"/>
    </location>
</feature>
<dbReference type="HOGENOM" id="CLU_729292_0_0_3"/>
<keyword evidence="3" id="KW-0812">Transmembrane</keyword>
<keyword evidence="3" id="KW-1133">Transmembrane helix</keyword>
<dbReference type="EMBL" id="CP000554">
    <property type="protein sequence ID" value="ABM77665.1"/>
    <property type="molecule type" value="Genomic_DNA"/>
</dbReference>
<evidence type="ECO:0000313" key="5">
    <source>
        <dbReference type="EMBL" id="ABM77665.1"/>
    </source>
</evidence>
<gene>
    <name evidence="5" type="ordered locus">P9303_09141</name>
</gene>
<accession>A2C855</accession>
<dbReference type="InterPro" id="IPR025564">
    <property type="entry name" value="CAAD_dom"/>
</dbReference>
<feature type="compositionally biased region" description="Basic and acidic residues" evidence="2">
    <location>
        <begin position="1"/>
        <end position="11"/>
    </location>
</feature>